<dbReference type="Pfam" id="PF01091">
    <property type="entry name" value="PTN_MK_C"/>
    <property type="match status" value="1"/>
</dbReference>
<keyword evidence="9" id="KW-0339">Growth factor</keyword>
<evidence type="ECO:0000256" key="8">
    <source>
        <dbReference type="ARBA" id="ARBA00023246"/>
    </source>
</evidence>
<gene>
    <name evidence="11" type="ORF">EOD39_4659</name>
</gene>
<dbReference type="FunFam" id="2.20.60.10:FF:000001">
    <property type="entry name" value="Pleiotrophin"/>
    <property type="match status" value="1"/>
</dbReference>
<dbReference type="InterPro" id="IPR037122">
    <property type="entry name" value="PTN/MK_N_dom_sf"/>
</dbReference>
<dbReference type="PANTHER" id="PTHR13850:SF1">
    <property type="entry name" value="PLEIOTROPHIN"/>
    <property type="match status" value="1"/>
</dbReference>
<dbReference type="Gene3D" id="1.10.10.60">
    <property type="entry name" value="Homeodomain-like"/>
    <property type="match status" value="1"/>
</dbReference>
<proteinExistence type="inferred from homology"/>
<dbReference type="GO" id="GO:0006313">
    <property type="term" value="P:DNA transposition"/>
    <property type="evidence" value="ECO:0007669"/>
    <property type="project" value="InterPro"/>
</dbReference>
<evidence type="ECO:0000256" key="4">
    <source>
        <dbReference type="ARBA" id="ARBA00022674"/>
    </source>
</evidence>
<evidence type="ECO:0000256" key="5">
    <source>
        <dbReference type="ARBA" id="ARBA00022729"/>
    </source>
</evidence>
<dbReference type="InterPro" id="IPR000762">
    <property type="entry name" value="Midkine_heparin-bd_GF"/>
</dbReference>
<comment type="caution">
    <text evidence="11">The sequence shown here is derived from an EMBL/GenBank/DDBJ whole genome shotgun (WGS) entry which is preliminary data.</text>
</comment>
<evidence type="ECO:0000256" key="3">
    <source>
        <dbReference type="ARBA" id="ARBA00022525"/>
    </source>
</evidence>
<dbReference type="InterPro" id="IPR057667">
    <property type="entry name" value="HTH_SB"/>
</dbReference>
<dbReference type="PANTHER" id="PTHR13850">
    <property type="entry name" value="PLEIOTROPHIN FAMILY MEMBER"/>
    <property type="match status" value="1"/>
</dbReference>
<keyword evidence="7 9" id="KW-1015">Disulfide bond</keyword>
<sequence>MPRTKEIPEDLRKKVVDAYQSGKGYKAISKALGLHRTTVRAILSKWRKFGTVVNLPRSGRPAKISPRARRKIVQEVTKNPRTTSRDLQASLASAKVSVHDSTIRKTLGKNGIHGRVARRKPLLTKKNMNARLKFAKKHLDDPQEFWNNVLWTDESKVELFGRHGPRYVWRKPNTAFHSKNLILTVKHGMVVSWFGGLAPRSSTCAPEAPPRDRDPAQWMGLRECKKERKSDCGEWQWSVCVANVGDCGLGTREGTRTGNDCKQTIKTQRCKIPCNWKKQFGGECKYDFQAWGECDLSTGKKARIGTLKRALLDATCPDPVSVTKPCGKTVKTKPQEKFTKIETLFYNSPNVTRKRQCTSHAADVDEALFRWFQSDIASNLPVSRDILKAKAVKFAADQNVDDFKTINGCLDRWKKRY</sequence>
<evidence type="ECO:0000256" key="6">
    <source>
        <dbReference type="ARBA" id="ARBA00023125"/>
    </source>
</evidence>
<accession>A0A444UHC1</accession>
<dbReference type="SMART" id="SM00193">
    <property type="entry name" value="PTN"/>
    <property type="match status" value="1"/>
</dbReference>
<keyword evidence="6" id="KW-0238">DNA-binding</keyword>
<keyword evidence="12" id="KW-1185">Reference proteome</keyword>
<comment type="function">
    <text evidence="9">Secreted growth factor that mediates its signal through cell-surface proteoglycan and non-proteoglycan receptors. Regulates many processes like cell proliferation, cell survival, cell growth, cell differentiation and cell migration.</text>
</comment>
<dbReference type="Pfam" id="PF01498">
    <property type="entry name" value="HTH_Tnp_Tc3_2"/>
    <property type="match status" value="1"/>
</dbReference>
<evidence type="ECO:0000256" key="1">
    <source>
        <dbReference type="ARBA" id="ARBA00004613"/>
    </source>
</evidence>
<dbReference type="Gene3D" id="3.30.420.10">
    <property type="entry name" value="Ribonuclease H-like superfamily/Ribonuclease H"/>
    <property type="match status" value="1"/>
</dbReference>
<dbReference type="Pfam" id="PF05196">
    <property type="entry name" value="PTN_MK_N"/>
    <property type="match status" value="1"/>
</dbReference>
<dbReference type="InterPro" id="IPR009057">
    <property type="entry name" value="Homeodomain-like_sf"/>
</dbReference>
<dbReference type="GO" id="GO:0005576">
    <property type="term" value="C:extracellular region"/>
    <property type="evidence" value="ECO:0007669"/>
    <property type="project" value="UniProtKB-SubCell"/>
</dbReference>
<dbReference type="GO" id="GO:0008201">
    <property type="term" value="F:heparin binding"/>
    <property type="evidence" value="ECO:0007669"/>
    <property type="project" value="UniProtKB-UniRule"/>
</dbReference>
<keyword evidence="3 9" id="KW-0964">Secreted</keyword>
<dbReference type="InterPro" id="IPR006600">
    <property type="entry name" value="HTH_CenpB_DNA-bd_dom"/>
</dbReference>
<dbReference type="EMBL" id="SCEB01214566">
    <property type="protein sequence ID" value="RXM34592.1"/>
    <property type="molecule type" value="Genomic_DNA"/>
</dbReference>
<dbReference type="InterPro" id="IPR020089">
    <property type="entry name" value="PTN/MK_N_dom"/>
</dbReference>
<dbReference type="InterPro" id="IPR020090">
    <property type="entry name" value="PTN/MK_C_dom"/>
</dbReference>
<comment type="subcellular location">
    <subcellularLocation>
        <location evidence="1 9">Secreted</location>
    </subcellularLocation>
</comment>
<evidence type="ECO:0000259" key="10">
    <source>
        <dbReference type="PROSITE" id="PS51253"/>
    </source>
</evidence>
<dbReference type="GO" id="GO:0003677">
    <property type="term" value="F:DNA binding"/>
    <property type="evidence" value="ECO:0007669"/>
    <property type="project" value="UniProtKB-KW"/>
</dbReference>
<comment type="similarity">
    <text evidence="2 9">Belongs to the pleiotrophin family.</text>
</comment>
<organism evidence="11 12">
    <name type="scientific">Acipenser ruthenus</name>
    <name type="common">Sterlet sturgeon</name>
    <dbReference type="NCBI Taxonomy" id="7906"/>
    <lineage>
        <taxon>Eukaryota</taxon>
        <taxon>Metazoa</taxon>
        <taxon>Chordata</taxon>
        <taxon>Craniata</taxon>
        <taxon>Vertebrata</taxon>
        <taxon>Euteleostomi</taxon>
        <taxon>Actinopterygii</taxon>
        <taxon>Chondrostei</taxon>
        <taxon>Acipenseriformes</taxon>
        <taxon>Acipenseridae</taxon>
        <taxon>Acipenser</taxon>
    </lineage>
</organism>
<dbReference type="InterPro" id="IPR020091">
    <property type="entry name" value="PTN/MK_diS_sf"/>
</dbReference>
<evidence type="ECO:0000256" key="2">
    <source>
        <dbReference type="ARBA" id="ARBA00005403"/>
    </source>
</evidence>
<keyword evidence="4 9" id="KW-0358">Heparin-binding</keyword>
<feature type="domain" description="HTH CENPB-type" evidence="10">
    <location>
        <begin position="352"/>
        <end position="417"/>
    </location>
</feature>
<dbReference type="Gene3D" id="1.10.10.10">
    <property type="entry name" value="Winged helix-like DNA-binding domain superfamily/Winged helix DNA-binding domain"/>
    <property type="match status" value="1"/>
</dbReference>
<dbReference type="SMART" id="SM00674">
    <property type="entry name" value="CENPB"/>
    <property type="match status" value="1"/>
</dbReference>
<dbReference type="InterPro" id="IPR038130">
    <property type="entry name" value="PTN/MK_C_dom_sf"/>
</dbReference>
<dbReference type="SUPFAM" id="SSF57288">
    <property type="entry name" value="Midkine"/>
    <property type="match status" value="2"/>
</dbReference>
<dbReference type="InterPro" id="IPR036397">
    <property type="entry name" value="RNaseH_sf"/>
</dbReference>
<dbReference type="Gene3D" id="2.30.90.10">
    <property type="entry name" value="Heparin-binding Growth Factor, Midkine, Chain A- C-terminal Domain"/>
    <property type="match status" value="1"/>
</dbReference>
<evidence type="ECO:0000256" key="9">
    <source>
        <dbReference type="RuleBase" id="RU369117"/>
    </source>
</evidence>
<dbReference type="Pfam" id="PF25787">
    <property type="entry name" value="HTH_SB"/>
    <property type="match status" value="1"/>
</dbReference>
<dbReference type="GO" id="GO:0051781">
    <property type="term" value="P:positive regulation of cell division"/>
    <property type="evidence" value="ECO:0007669"/>
    <property type="project" value="UniProtKB-UniRule"/>
</dbReference>
<evidence type="ECO:0000313" key="12">
    <source>
        <dbReference type="Proteomes" id="UP000289886"/>
    </source>
</evidence>
<evidence type="ECO:0000256" key="7">
    <source>
        <dbReference type="ARBA" id="ARBA00023157"/>
    </source>
</evidence>
<reference evidence="11 12" key="1">
    <citation type="submission" date="2019-01" db="EMBL/GenBank/DDBJ databases">
        <title>Draft Genome and Complete Hox-Cluster Characterization of the Sterlet Sturgeon (Acipenser ruthenus).</title>
        <authorList>
            <person name="Wei Q."/>
        </authorList>
    </citation>
    <scope>NUCLEOTIDE SEQUENCE [LARGE SCALE GENOMIC DNA]</scope>
    <source>
        <strain evidence="11">WHYD16114868_AA</strain>
        <tissue evidence="11">Blood</tissue>
    </source>
</reference>
<dbReference type="SUPFAM" id="SSF46689">
    <property type="entry name" value="Homeodomain-like"/>
    <property type="match status" value="2"/>
</dbReference>
<protein>
    <recommendedName>
        <fullName evidence="9">Pleiotrophin</fullName>
        <shortName evidence="9">PTN</shortName>
    </recommendedName>
</protein>
<dbReference type="Gene3D" id="2.20.60.10">
    <property type="entry name" value="Pleiotrophin/Midkine, N-terminal domain"/>
    <property type="match status" value="1"/>
</dbReference>
<dbReference type="InterPro" id="IPR002492">
    <property type="entry name" value="Transposase_Tc1-like"/>
</dbReference>
<dbReference type="PROSITE" id="PS51253">
    <property type="entry name" value="HTH_CENPB"/>
    <property type="match status" value="1"/>
</dbReference>
<dbReference type="GO" id="GO:0015074">
    <property type="term" value="P:DNA integration"/>
    <property type="evidence" value="ECO:0007669"/>
    <property type="project" value="InterPro"/>
</dbReference>
<dbReference type="GO" id="GO:0008083">
    <property type="term" value="F:growth factor activity"/>
    <property type="evidence" value="ECO:0007669"/>
    <property type="project" value="UniProtKB-UniRule"/>
</dbReference>
<name>A0A444UHC1_ACIRT</name>
<keyword evidence="5" id="KW-0732">Signal</keyword>
<evidence type="ECO:0000313" key="11">
    <source>
        <dbReference type="EMBL" id="RXM34592.1"/>
    </source>
</evidence>
<dbReference type="Proteomes" id="UP000289886">
    <property type="component" value="Unassembled WGS sequence"/>
</dbReference>
<dbReference type="AlphaFoldDB" id="A0A444UHC1"/>
<dbReference type="PRINTS" id="PR00269">
    <property type="entry name" value="PTNMIDKINE"/>
</dbReference>
<dbReference type="InterPro" id="IPR036388">
    <property type="entry name" value="WH-like_DNA-bd_sf"/>
</dbReference>
<dbReference type="FunFam" id="2.30.90.10:FF:000001">
    <property type="entry name" value="Pleiotrophin"/>
    <property type="match status" value="1"/>
</dbReference>
<dbReference type="Pfam" id="PF03221">
    <property type="entry name" value="HTH_Tnp_Tc5"/>
    <property type="match status" value="1"/>
</dbReference>
<keyword evidence="8 9" id="KW-0497">Mitogen</keyword>